<organism evidence="7 8">
    <name type="scientific">Monosiga brevicollis</name>
    <name type="common">Choanoflagellate</name>
    <dbReference type="NCBI Taxonomy" id="81824"/>
    <lineage>
        <taxon>Eukaryota</taxon>
        <taxon>Choanoflagellata</taxon>
        <taxon>Craspedida</taxon>
        <taxon>Salpingoecidae</taxon>
        <taxon>Monosiga</taxon>
    </lineage>
</organism>
<evidence type="ECO:0000256" key="3">
    <source>
        <dbReference type="ARBA" id="ARBA00022989"/>
    </source>
</evidence>
<accession>A9UTL5</accession>
<feature type="transmembrane region" description="Helical" evidence="5">
    <location>
        <begin position="236"/>
        <end position="257"/>
    </location>
</feature>
<proteinExistence type="predicted"/>
<dbReference type="GO" id="GO:0016020">
    <property type="term" value="C:membrane"/>
    <property type="evidence" value="ECO:0007669"/>
    <property type="project" value="UniProtKB-SubCell"/>
</dbReference>
<dbReference type="AlphaFoldDB" id="A9UTL5"/>
<keyword evidence="3 5" id="KW-1133">Transmembrane helix</keyword>
<dbReference type="Pfam" id="PF03151">
    <property type="entry name" value="TPT"/>
    <property type="match status" value="1"/>
</dbReference>
<evidence type="ECO:0000256" key="4">
    <source>
        <dbReference type="ARBA" id="ARBA00023136"/>
    </source>
</evidence>
<reference evidence="7 8" key="1">
    <citation type="journal article" date="2008" name="Nature">
        <title>The genome of the choanoflagellate Monosiga brevicollis and the origin of metazoans.</title>
        <authorList>
            <consortium name="JGI Sequencing"/>
            <person name="King N."/>
            <person name="Westbrook M.J."/>
            <person name="Young S.L."/>
            <person name="Kuo A."/>
            <person name="Abedin M."/>
            <person name="Chapman J."/>
            <person name="Fairclough S."/>
            <person name="Hellsten U."/>
            <person name="Isogai Y."/>
            <person name="Letunic I."/>
            <person name="Marr M."/>
            <person name="Pincus D."/>
            <person name="Putnam N."/>
            <person name="Rokas A."/>
            <person name="Wright K.J."/>
            <person name="Zuzow R."/>
            <person name="Dirks W."/>
            <person name="Good M."/>
            <person name="Goodstein D."/>
            <person name="Lemons D."/>
            <person name="Li W."/>
            <person name="Lyons J.B."/>
            <person name="Morris A."/>
            <person name="Nichols S."/>
            <person name="Richter D.J."/>
            <person name="Salamov A."/>
            <person name="Bork P."/>
            <person name="Lim W.A."/>
            <person name="Manning G."/>
            <person name="Miller W.T."/>
            <person name="McGinnis W."/>
            <person name="Shapiro H."/>
            <person name="Tjian R."/>
            <person name="Grigoriev I.V."/>
            <person name="Rokhsar D."/>
        </authorList>
    </citation>
    <scope>NUCLEOTIDE SEQUENCE [LARGE SCALE GENOMIC DNA]</scope>
    <source>
        <strain evidence="8">MX1 / ATCC 50154</strain>
    </source>
</reference>
<keyword evidence="4 5" id="KW-0472">Membrane</keyword>
<dbReference type="eggNOG" id="KOG1441">
    <property type="taxonomic scope" value="Eukaryota"/>
</dbReference>
<keyword evidence="8" id="KW-1185">Reference proteome</keyword>
<feature type="transmembrane region" description="Helical" evidence="5">
    <location>
        <begin position="12"/>
        <end position="32"/>
    </location>
</feature>
<dbReference type="EMBL" id="CH991545">
    <property type="protein sequence ID" value="EDQ91266.1"/>
    <property type="molecule type" value="Genomic_DNA"/>
</dbReference>
<feature type="domain" description="Sugar phosphate transporter" evidence="6">
    <location>
        <begin position="16"/>
        <end position="309"/>
    </location>
</feature>
<feature type="transmembrane region" description="Helical" evidence="5">
    <location>
        <begin position="203"/>
        <end position="224"/>
    </location>
</feature>
<evidence type="ECO:0000313" key="8">
    <source>
        <dbReference type="Proteomes" id="UP000001357"/>
    </source>
</evidence>
<gene>
    <name evidence="7" type="ORF">MONBRDRAFT_14978</name>
</gene>
<keyword evidence="2 5" id="KW-0812">Transmembrane</keyword>
<dbReference type="GeneID" id="5889276"/>
<dbReference type="GO" id="GO:0005794">
    <property type="term" value="C:Golgi apparatus"/>
    <property type="evidence" value="ECO:0000318"/>
    <property type="project" value="GO_Central"/>
</dbReference>
<comment type="subcellular location">
    <subcellularLocation>
        <location evidence="1">Membrane</location>
        <topology evidence="1">Multi-pass membrane protein</topology>
    </subcellularLocation>
</comment>
<dbReference type="GO" id="GO:0055085">
    <property type="term" value="P:transmembrane transport"/>
    <property type="evidence" value="ECO:0000318"/>
    <property type="project" value="GO_Central"/>
</dbReference>
<protein>
    <recommendedName>
        <fullName evidence="6">Sugar phosphate transporter domain-containing protein</fullName>
    </recommendedName>
</protein>
<evidence type="ECO:0000256" key="2">
    <source>
        <dbReference type="ARBA" id="ARBA00022692"/>
    </source>
</evidence>
<evidence type="ECO:0000256" key="1">
    <source>
        <dbReference type="ARBA" id="ARBA00004141"/>
    </source>
</evidence>
<dbReference type="PANTHER" id="PTHR11132">
    <property type="entry name" value="SOLUTE CARRIER FAMILY 35"/>
    <property type="match status" value="1"/>
</dbReference>
<dbReference type="FunCoup" id="A9UTL5">
    <property type="interactions" value="101"/>
</dbReference>
<dbReference type="SUPFAM" id="SSF103481">
    <property type="entry name" value="Multidrug resistance efflux transporter EmrE"/>
    <property type="match status" value="1"/>
</dbReference>
<name>A9UTL5_MONBE</name>
<dbReference type="OMA" id="QRVTECK"/>
<dbReference type="InterPro" id="IPR050186">
    <property type="entry name" value="TPT_transporter"/>
</dbReference>
<dbReference type="RefSeq" id="XP_001743688.1">
    <property type="nucleotide sequence ID" value="XM_001743636.1"/>
</dbReference>
<dbReference type="InParanoid" id="A9UTL5"/>
<evidence type="ECO:0000313" key="7">
    <source>
        <dbReference type="EMBL" id="EDQ91266.1"/>
    </source>
</evidence>
<dbReference type="Proteomes" id="UP000001357">
    <property type="component" value="Unassembled WGS sequence"/>
</dbReference>
<feature type="transmembrane region" description="Helical" evidence="5">
    <location>
        <begin position="95"/>
        <end position="116"/>
    </location>
</feature>
<feature type="transmembrane region" description="Helical" evidence="5">
    <location>
        <begin position="278"/>
        <end position="308"/>
    </location>
</feature>
<dbReference type="KEGG" id="mbr:MONBRDRAFT_14978"/>
<feature type="transmembrane region" description="Helical" evidence="5">
    <location>
        <begin position="44"/>
        <end position="64"/>
    </location>
</feature>
<evidence type="ECO:0000256" key="5">
    <source>
        <dbReference type="SAM" id="Phobius"/>
    </source>
</evidence>
<dbReference type="InterPro" id="IPR037185">
    <property type="entry name" value="EmrE-like"/>
</dbReference>
<evidence type="ECO:0000259" key="6">
    <source>
        <dbReference type="Pfam" id="PF03151"/>
    </source>
</evidence>
<dbReference type="GO" id="GO:0015297">
    <property type="term" value="F:antiporter activity"/>
    <property type="evidence" value="ECO:0000318"/>
    <property type="project" value="GO_Central"/>
</dbReference>
<dbReference type="InterPro" id="IPR004853">
    <property type="entry name" value="Sugar_P_trans_dom"/>
</dbReference>
<sequence length="330" mass="36461">MSGVFETIDVGPAAILWLSAWYLCSLVTLFMNKIILSHEEGDKYILGITQMIMTATLGAIKVYGPGLWRRAVGGRTRPYEPLGSDKQYTSFWRDMILVGIMRGATVICGLVSLSHVAVSFTETIKSSAPFFTVIFAKVILGQHTSWQVNLSLLPVMIGLALCSFSELSFDTIGFLAAILNNIIDCVQNVFSKKLLQHLSPVDLQFYTSAAAALIQLPGFFYVLWPQLNGSVTISSKLWMMILIDAVFYHLQSVTAYFTMHHLMPVSQSVANTVKRAMLIWLSILYFGNPITVASAIGMATVILGVFAYNHCRLRYPATLGAVAVRRSVRV</sequence>